<comment type="caution">
    <text evidence="5">The sequence shown here is derived from an EMBL/GenBank/DDBJ whole genome shotgun (WGS) entry which is preliminary data.</text>
</comment>
<keyword evidence="2" id="KW-0378">Hydrolase</keyword>
<dbReference type="InterPro" id="IPR029000">
    <property type="entry name" value="Cyclophilin-like_dom_sf"/>
</dbReference>
<evidence type="ECO:0000313" key="5">
    <source>
        <dbReference type="EMBL" id="PDW01129.1"/>
    </source>
</evidence>
<dbReference type="SUPFAM" id="SSF50891">
    <property type="entry name" value="Cyclophilin-like"/>
    <property type="match status" value="1"/>
</dbReference>
<gene>
    <name evidence="5" type="ORF">A9Q02_08155</name>
</gene>
<dbReference type="PANTHER" id="PTHR34698:SF2">
    <property type="entry name" value="5-OXOPROLINASE SUBUNIT B"/>
    <property type="match status" value="1"/>
</dbReference>
<dbReference type="GO" id="GO:0005524">
    <property type="term" value="F:ATP binding"/>
    <property type="evidence" value="ECO:0007669"/>
    <property type="project" value="UniProtKB-KW"/>
</dbReference>
<dbReference type="GO" id="GO:0016787">
    <property type="term" value="F:hydrolase activity"/>
    <property type="evidence" value="ECO:0007669"/>
    <property type="project" value="UniProtKB-KW"/>
</dbReference>
<dbReference type="Gene3D" id="3.30.1360.40">
    <property type="match status" value="1"/>
</dbReference>
<dbReference type="InterPro" id="IPR010016">
    <property type="entry name" value="PxpB"/>
</dbReference>
<dbReference type="Proteomes" id="UP000220922">
    <property type="component" value="Unassembled WGS sequence"/>
</dbReference>
<dbReference type="EMBL" id="LYXE01000015">
    <property type="protein sequence ID" value="PDW01129.1"/>
    <property type="molecule type" value="Genomic_DNA"/>
</dbReference>
<evidence type="ECO:0000256" key="3">
    <source>
        <dbReference type="ARBA" id="ARBA00022840"/>
    </source>
</evidence>
<keyword evidence="6" id="KW-1185">Reference proteome</keyword>
<keyword evidence="3" id="KW-0067">ATP-binding</keyword>
<dbReference type="Gene3D" id="2.40.100.10">
    <property type="entry name" value="Cyclophilin-like"/>
    <property type="match status" value="1"/>
</dbReference>
<dbReference type="PANTHER" id="PTHR34698">
    <property type="entry name" value="5-OXOPROLINASE SUBUNIT B"/>
    <property type="match status" value="1"/>
</dbReference>
<dbReference type="InterPro" id="IPR003833">
    <property type="entry name" value="CT_C_D"/>
</dbReference>
<organism evidence="5 6">
    <name type="scientific">Candidatus Chloroploca asiatica</name>
    <dbReference type="NCBI Taxonomy" id="1506545"/>
    <lineage>
        <taxon>Bacteria</taxon>
        <taxon>Bacillati</taxon>
        <taxon>Chloroflexota</taxon>
        <taxon>Chloroflexia</taxon>
        <taxon>Chloroflexales</taxon>
        <taxon>Chloroflexineae</taxon>
        <taxon>Oscillochloridaceae</taxon>
        <taxon>Candidatus Chloroploca</taxon>
    </lineage>
</organism>
<reference evidence="5 6" key="1">
    <citation type="submission" date="2016-05" db="EMBL/GenBank/DDBJ databases">
        <authorList>
            <person name="Lavstsen T."/>
            <person name="Jespersen J.S."/>
        </authorList>
    </citation>
    <scope>NUCLEOTIDE SEQUENCE [LARGE SCALE GENOMIC DNA]</scope>
    <source>
        <strain evidence="5 6">B7-9</strain>
    </source>
</reference>
<evidence type="ECO:0000256" key="1">
    <source>
        <dbReference type="ARBA" id="ARBA00022741"/>
    </source>
</evidence>
<proteinExistence type="predicted"/>
<evidence type="ECO:0000313" key="6">
    <source>
        <dbReference type="Proteomes" id="UP000220922"/>
    </source>
</evidence>
<dbReference type="SMART" id="SM00796">
    <property type="entry name" value="AHS1"/>
    <property type="match status" value="1"/>
</dbReference>
<dbReference type="SUPFAM" id="SSF160467">
    <property type="entry name" value="PH0987 N-terminal domain-like"/>
    <property type="match status" value="1"/>
</dbReference>
<dbReference type="NCBIfam" id="TIGR00370">
    <property type="entry name" value="5-oxoprolinase subunit PxpB"/>
    <property type="match status" value="1"/>
</dbReference>
<name>A0A2H3KRE7_9CHLR</name>
<sequence length="228" mass="24369">MSLTWSMQPLGEGALLLECTPVDTLTNRLMLALADQVTALDLPGIEVALPAWASLMVLFDPLCLTRTRLEAVLTALVREVEPAPARPARVVDIQVRYGGEDGPDLPEVAAYLGLSEAEVIALHTSQIYRVMMIGFAPGFPYLGPLPAALDLPRRSTPRTAVPAGSVAIAAGMTGIYPARLPGGWHLIGRTEAQLFDPLRDPPTLVLPGDGVRFNAEAQRRKGAEGSDE</sequence>
<feature type="domain" description="Carboxyltransferase" evidence="4">
    <location>
        <begin position="5"/>
        <end position="205"/>
    </location>
</feature>
<dbReference type="AlphaFoldDB" id="A0A2H3KRE7"/>
<evidence type="ECO:0000259" key="4">
    <source>
        <dbReference type="SMART" id="SM00796"/>
    </source>
</evidence>
<keyword evidence="1" id="KW-0547">Nucleotide-binding</keyword>
<evidence type="ECO:0000256" key="2">
    <source>
        <dbReference type="ARBA" id="ARBA00022801"/>
    </source>
</evidence>
<protein>
    <recommendedName>
        <fullName evidence="4">Carboxyltransferase domain-containing protein</fullName>
    </recommendedName>
</protein>
<accession>A0A2H3KRE7</accession>
<dbReference type="Pfam" id="PF02682">
    <property type="entry name" value="CT_C_D"/>
    <property type="match status" value="1"/>
</dbReference>